<accession>A0A432VY31</accession>
<evidence type="ECO:0008006" key="4">
    <source>
        <dbReference type="Google" id="ProtNLM"/>
    </source>
</evidence>
<feature type="signal peptide" evidence="1">
    <location>
        <begin position="1"/>
        <end position="19"/>
    </location>
</feature>
<dbReference type="OrthoDB" id="6400987at2"/>
<gene>
    <name evidence="2" type="ORF">CWE06_01730</name>
</gene>
<keyword evidence="1" id="KW-0732">Signal</keyword>
<dbReference type="RefSeq" id="WP_126790583.1">
    <property type="nucleotide sequence ID" value="NZ_PIPI01000001.1"/>
</dbReference>
<dbReference type="Proteomes" id="UP000288212">
    <property type="component" value="Unassembled WGS sequence"/>
</dbReference>
<reference evidence="2 3" key="1">
    <citation type="journal article" date="2011" name="Front. Microbiol.">
        <title>Genomic signatures of strain selection and enhancement in Bacillus atrophaeus var. globigii, a historical biowarfare simulant.</title>
        <authorList>
            <person name="Gibbons H.S."/>
            <person name="Broomall S.M."/>
            <person name="McNew L.A."/>
            <person name="Daligault H."/>
            <person name="Chapman C."/>
            <person name="Bruce D."/>
            <person name="Karavis M."/>
            <person name="Krepps M."/>
            <person name="McGregor P.A."/>
            <person name="Hong C."/>
            <person name="Park K.H."/>
            <person name="Akmal A."/>
            <person name="Feldman A."/>
            <person name="Lin J.S."/>
            <person name="Chang W.E."/>
            <person name="Higgs B.W."/>
            <person name="Demirev P."/>
            <person name="Lindquist J."/>
            <person name="Liem A."/>
            <person name="Fochler E."/>
            <person name="Read T.D."/>
            <person name="Tapia R."/>
            <person name="Johnson S."/>
            <person name="Bishop-Lilly K.A."/>
            <person name="Detter C."/>
            <person name="Han C."/>
            <person name="Sozhamannan S."/>
            <person name="Rosenzweig C.N."/>
            <person name="Skowronski E.W."/>
        </authorList>
    </citation>
    <scope>NUCLEOTIDE SEQUENCE [LARGE SCALE GENOMIC DNA]</scope>
    <source>
        <strain evidence="2 3">AK5</strain>
    </source>
</reference>
<protein>
    <recommendedName>
        <fullName evidence="4">Lipoprotein SmpA/OmlA domain-containing protein</fullName>
    </recommendedName>
</protein>
<name>A0A432VY31_9GAMM</name>
<proteinExistence type="predicted"/>
<organism evidence="2 3">
    <name type="scientific">Aliidiomarina haloalkalitolerans</name>
    <dbReference type="NCBI Taxonomy" id="859059"/>
    <lineage>
        <taxon>Bacteria</taxon>
        <taxon>Pseudomonadati</taxon>
        <taxon>Pseudomonadota</taxon>
        <taxon>Gammaproteobacteria</taxon>
        <taxon>Alteromonadales</taxon>
        <taxon>Idiomarinaceae</taxon>
        <taxon>Aliidiomarina</taxon>
    </lineage>
</organism>
<evidence type="ECO:0000313" key="3">
    <source>
        <dbReference type="Proteomes" id="UP000288212"/>
    </source>
</evidence>
<sequence>MKQLTILAIFAVLLLSACASTDNTPGGQSQSSQRVMPLAEITYDNVERVLQIDQTQIQDIQRWWGTPSSQGQTGDALWYNYTYVGQTGASDGSTRMLSLTLYFNSRALLQDYDIQIHEFPAYSRP</sequence>
<feature type="chain" id="PRO_5019416253" description="Lipoprotein SmpA/OmlA domain-containing protein" evidence="1">
    <location>
        <begin position="20"/>
        <end position="125"/>
    </location>
</feature>
<dbReference type="AlphaFoldDB" id="A0A432VY31"/>
<dbReference type="PROSITE" id="PS51257">
    <property type="entry name" value="PROKAR_LIPOPROTEIN"/>
    <property type="match status" value="1"/>
</dbReference>
<evidence type="ECO:0000256" key="1">
    <source>
        <dbReference type="SAM" id="SignalP"/>
    </source>
</evidence>
<dbReference type="EMBL" id="PIPI01000001">
    <property type="protein sequence ID" value="RUO21601.1"/>
    <property type="molecule type" value="Genomic_DNA"/>
</dbReference>
<evidence type="ECO:0000313" key="2">
    <source>
        <dbReference type="EMBL" id="RUO21601.1"/>
    </source>
</evidence>
<comment type="caution">
    <text evidence="2">The sequence shown here is derived from an EMBL/GenBank/DDBJ whole genome shotgun (WGS) entry which is preliminary data.</text>
</comment>
<keyword evidence="3" id="KW-1185">Reference proteome</keyword>